<dbReference type="InterPro" id="IPR009080">
    <property type="entry name" value="tRNAsynth_Ia_anticodon-bd"/>
</dbReference>
<feature type="short sequence motif" description="'HIGH' region" evidence="11">
    <location>
        <begin position="126"/>
        <end position="136"/>
    </location>
</feature>
<comment type="caution">
    <text evidence="15">The sequence shown here is derived from an EMBL/GenBank/DDBJ whole genome shotgun (WGS) entry which is preliminary data.</text>
</comment>
<dbReference type="EMBL" id="LFNT01000085">
    <property type="protein sequence ID" value="KMS68030.1"/>
    <property type="molecule type" value="Genomic_DNA"/>
</dbReference>
<dbReference type="OrthoDB" id="9803211at2"/>
<dbReference type="InterPro" id="IPR001412">
    <property type="entry name" value="aa-tRNA-synth_I_CS"/>
</dbReference>
<evidence type="ECO:0000259" key="14">
    <source>
        <dbReference type="SMART" id="SM01016"/>
    </source>
</evidence>
<dbReference type="AlphaFoldDB" id="A0A0J8BR47"/>
<dbReference type="CDD" id="cd00671">
    <property type="entry name" value="ArgRS_core"/>
    <property type="match status" value="1"/>
</dbReference>
<dbReference type="Pfam" id="PF05746">
    <property type="entry name" value="DALR_1"/>
    <property type="match status" value="1"/>
</dbReference>
<comment type="subunit">
    <text evidence="3 11">Monomer.</text>
</comment>
<dbReference type="GO" id="GO:0004814">
    <property type="term" value="F:arginine-tRNA ligase activity"/>
    <property type="evidence" value="ECO:0007669"/>
    <property type="project" value="UniProtKB-UniRule"/>
</dbReference>
<evidence type="ECO:0000256" key="12">
    <source>
        <dbReference type="RuleBase" id="RU363038"/>
    </source>
</evidence>
<keyword evidence="5 11" id="KW-0436">Ligase</keyword>
<dbReference type="FunFam" id="3.40.50.620:FF:000030">
    <property type="entry name" value="Arginine--tRNA ligase"/>
    <property type="match status" value="1"/>
</dbReference>
<evidence type="ECO:0000256" key="11">
    <source>
        <dbReference type="HAMAP-Rule" id="MF_00123"/>
    </source>
</evidence>
<evidence type="ECO:0000313" key="16">
    <source>
        <dbReference type="Proteomes" id="UP000037432"/>
    </source>
</evidence>
<evidence type="ECO:0000256" key="3">
    <source>
        <dbReference type="ARBA" id="ARBA00011245"/>
    </source>
</evidence>
<dbReference type="Pfam" id="PF00750">
    <property type="entry name" value="tRNA-synt_1d"/>
    <property type="match status" value="1"/>
</dbReference>
<evidence type="ECO:0000313" key="15">
    <source>
        <dbReference type="EMBL" id="KMS68030.1"/>
    </source>
</evidence>
<dbReference type="CDD" id="cd07956">
    <property type="entry name" value="Anticodon_Ia_Arg"/>
    <property type="match status" value="1"/>
</dbReference>
<evidence type="ECO:0000259" key="13">
    <source>
        <dbReference type="SMART" id="SM00836"/>
    </source>
</evidence>
<dbReference type="PATRIC" id="fig|1938.3.peg.9534"/>
<sequence>MASVTSLTASVHQRIADALASALPEAAGGDPLLRRSDRADFQANGILALAKKAKTNPRELATQVVGDVVTGDVIKDVEVSGPGFLNITVSDKAITENLAARHADTERLGVPLKDTPGITVVDYAQPNVAKEMHVGHLRSAVIGDALRGMLDFTGEKTIGRHHIGDWGTQFGMLIQYLFEHPGELAPPEDVDGEQAMSNLNRVYKASRAVFDADEEFKERARKRVVALQSGDKETLELWQQFVDESKVYFYSVFEKLDMEIRDEEIVGESAYNEGMPETARLLEEMGVAVRSEGALVVFFDEIRGKDDQPVPLIVQKADGGFGYAASDLTAIRNRVVDLDATTLLYVVDVRQSLHFKMVFETARRAGWLSDGVTAHNMGYGTVLGADGKPFKTREGETVRLEDLLDEAVDRATAVVREKAEKVGLAEEEIVENGRYVGIGAVKYADLSTSPNRDYKFDLDQMVSLNGDTSVYLQYAYARIKSILRKAEGAAPVAHPEVELAPAERALGLHLDAFGDTVFEAAAEYAPHKLAAYLYQLASHLTTFYDQCPVLKAETPQQTENRLFLVELTARTLHRGMALLGIRTPERL</sequence>
<evidence type="ECO:0000256" key="9">
    <source>
        <dbReference type="ARBA" id="ARBA00023146"/>
    </source>
</evidence>
<reference evidence="15 16" key="1">
    <citation type="submission" date="2015-06" db="EMBL/GenBank/DDBJ databases">
        <authorList>
            <person name="Ju K.-S."/>
            <person name="Doroghazi J.R."/>
            <person name="Metcalf W.W."/>
        </authorList>
    </citation>
    <scope>NUCLEOTIDE SEQUENCE [LARGE SCALE GENOMIC DNA]</scope>
    <source>
        <strain evidence="15 16">NRRL 3414</strain>
    </source>
</reference>
<dbReference type="SUPFAM" id="SSF52374">
    <property type="entry name" value="Nucleotidylyl transferase"/>
    <property type="match status" value="1"/>
</dbReference>
<dbReference type="InterPro" id="IPR036695">
    <property type="entry name" value="Arg-tRNA-synth_N_sf"/>
</dbReference>
<dbReference type="NCBIfam" id="TIGR00456">
    <property type="entry name" value="argS"/>
    <property type="match status" value="1"/>
</dbReference>
<proteinExistence type="inferred from homology"/>
<dbReference type="SUPFAM" id="SSF55190">
    <property type="entry name" value="Arginyl-tRNA synthetase (ArgRS), N-terminal 'additional' domain"/>
    <property type="match status" value="1"/>
</dbReference>
<dbReference type="GO" id="GO:0005737">
    <property type="term" value="C:cytoplasm"/>
    <property type="evidence" value="ECO:0007669"/>
    <property type="project" value="UniProtKB-SubCell"/>
</dbReference>
<dbReference type="Gene3D" id="3.30.1360.70">
    <property type="entry name" value="Arginyl tRNA synthetase N-terminal domain"/>
    <property type="match status" value="1"/>
</dbReference>
<dbReference type="Proteomes" id="UP000037432">
    <property type="component" value="Unassembled WGS sequence"/>
</dbReference>
<keyword evidence="6 11" id="KW-0547">Nucleotide-binding</keyword>
<dbReference type="InterPro" id="IPR035684">
    <property type="entry name" value="ArgRS_core"/>
</dbReference>
<dbReference type="InterPro" id="IPR008909">
    <property type="entry name" value="DALR_anticod-bd"/>
</dbReference>
<dbReference type="InterPro" id="IPR005148">
    <property type="entry name" value="Arg-tRNA-synth_N"/>
</dbReference>
<dbReference type="Pfam" id="PF03485">
    <property type="entry name" value="Arg_tRNA_synt_N"/>
    <property type="match status" value="1"/>
</dbReference>
<dbReference type="RefSeq" id="WP_048586477.1">
    <property type="nucleotide sequence ID" value="NZ_LFNT01000085.1"/>
</dbReference>
<evidence type="ECO:0000256" key="10">
    <source>
        <dbReference type="ARBA" id="ARBA00049339"/>
    </source>
</evidence>
<dbReference type="GO" id="GO:0005524">
    <property type="term" value="F:ATP binding"/>
    <property type="evidence" value="ECO:0007669"/>
    <property type="project" value="UniProtKB-UniRule"/>
</dbReference>
<dbReference type="SMART" id="SM01016">
    <property type="entry name" value="Arg_tRNA_synt_N"/>
    <property type="match status" value="1"/>
</dbReference>
<feature type="domain" description="Arginyl tRNA synthetase N-terminal" evidence="14">
    <location>
        <begin position="9"/>
        <end position="89"/>
    </location>
</feature>
<dbReference type="SMART" id="SM00836">
    <property type="entry name" value="DALR_1"/>
    <property type="match status" value="1"/>
</dbReference>
<evidence type="ECO:0000256" key="7">
    <source>
        <dbReference type="ARBA" id="ARBA00022840"/>
    </source>
</evidence>
<comment type="catalytic activity">
    <reaction evidence="10 11">
        <text>tRNA(Arg) + L-arginine + ATP = L-arginyl-tRNA(Arg) + AMP + diphosphate</text>
        <dbReference type="Rhea" id="RHEA:20301"/>
        <dbReference type="Rhea" id="RHEA-COMP:9658"/>
        <dbReference type="Rhea" id="RHEA-COMP:9673"/>
        <dbReference type="ChEBI" id="CHEBI:30616"/>
        <dbReference type="ChEBI" id="CHEBI:32682"/>
        <dbReference type="ChEBI" id="CHEBI:33019"/>
        <dbReference type="ChEBI" id="CHEBI:78442"/>
        <dbReference type="ChEBI" id="CHEBI:78513"/>
        <dbReference type="ChEBI" id="CHEBI:456215"/>
        <dbReference type="EC" id="6.1.1.19"/>
    </reaction>
</comment>
<evidence type="ECO:0000256" key="2">
    <source>
        <dbReference type="ARBA" id="ARBA00005594"/>
    </source>
</evidence>
<evidence type="ECO:0000256" key="8">
    <source>
        <dbReference type="ARBA" id="ARBA00022917"/>
    </source>
</evidence>
<keyword evidence="4 11" id="KW-0963">Cytoplasm</keyword>
<evidence type="ECO:0000256" key="6">
    <source>
        <dbReference type="ARBA" id="ARBA00022741"/>
    </source>
</evidence>
<comment type="subcellular location">
    <subcellularLocation>
        <location evidence="1 11">Cytoplasm</location>
    </subcellularLocation>
</comment>
<dbReference type="HAMAP" id="MF_00123">
    <property type="entry name" value="Arg_tRNA_synth"/>
    <property type="match status" value="1"/>
</dbReference>
<dbReference type="PANTHER" id="PTHR11956">
    <property type="entry name" value="ARGINYL-TRNA SYNTHETASE"/>
    <property type="match status" value="1"/>
</dbReference>
<organism evidence="15 16">
    <name type="scientific">Streptomyces viridochromogenes</name>
    <dbReference type="NCBI Taxonomy" id="1938"/>
    <lineage>
        <taxon>Bacteria</taxon>
        <taxon>Bacillati</taxon>
        <taxon>Actinomycetota</taxon>
        <taxon>Actinomycetes</taxon>
        <taxon>Kitasatosporales</taxon>
        <taxon>Streptomycetaceae</taxon>
        <taxon>Streptomyces</taxon>
    </lineage>
</organism>
<dbReference type="Gene3D" id="1.10.730.10">
    <property type="entry name" value="Isoleucyl-tRNA Synthetase, Domain 1"/>
    <property type="match status" value="1"/>
</dbReference>
<dbReference type="InterPro" id="IPR014729">
    <property type="entry name" value="Rossmann-like_a/b/a_fold"/>
</dbReference>
<dbReference type="GO" id="GO:0006420">
    <property type="term" value="P:arginyl-tRNA aminoacylation"/>
    <property type="evidence" value="ECO:0007669"/>
    <property type="project" value="UniProtKB-UniRule"/>
</dbReference>
<evidence type="ECO:0000256" key="4">
    <source>
        <dbReference type="ARBA" id="ARBA00022490"/>
    </source>
</evidence>
<dbReference type="InterPro" id="IPR001278">
    <property type="entry name" value="Arg-tRNA-ligase"/>
</dbReference>
<dbReference type="EC" id="6.1.1.19" evidence="11"/>
<accession>A0A0J8BR47</accession>
<keyword evidence="7 11" id="KW-0067">ATP-binding</keyword>
<dbReference type="PANTHER" id="PTHR11956:SF5">
    <property type="entry name" value="ARGININE--TRNA LIGASE, CYTOPLASMIC"/>
    <property type="match status" value="1"/>
</dbReference>
<dbReference type="FunFam" id="1.10.730.10:FF:000008">
    <property type="entry name" value="Arginine--tRNA ligase"/>
    <property type="match status" value="1"/>
</dbReference>
<dbReference type="SUPFAM" id="SSF47323">
    <property type="entry name" value="Anticodon-binding domain of a subclass of class I aminoacyl-tRNA synthetases"/>
    <property type="match status" value="1"/>
</dbReference>
<protein>
    <recommendedName>
        <fullName evidence="11">Arginine--tRNA ligase</fullName>
        <ecNumber evidence="11">6.1.1.19</ecNumber>
    </recommendedName>
    <alternativeName>
        <fullName evidence="11">Arginyl-tRNA synthetase</fullName>
        <shortName evidence="11">ArgRS</shortName>
    </alternativeName>
</protein>
<dbReference type="PRINTS" id="PR01038">
    <property type="entry name" value="TRNASYNTHARG"/>
</dbReference>
<feature type="domain" description="DALR anticodon binding" evidence="13">
    <location>
        <begin position="472"/>
        <end position="587"/>
    </location>
</feature>
<evidence type="ECO:0000256" key="5">
    <source>
        <dbReference type="ARBA" id="ARBA00022598"/>
    </source>
</evidence>
<keyword evidence="8 11" id="KW-0648">Protein biosynthesis</keyword>
<evidence type="ECO:0000256" key="1">
    <source>
        <dbReference type="ARBA" id="ARBA00004496"/>
    </source>
</evidence>
<dbReference type="Gene3D" id="3.40.50.620">
    <property type="entry name" value="HUPs"/>
    <property type="match status" value="1"/>
</dbReference>
<comment type="similarity">
    <text evidence="2 11 12">Belongs to the class-I aminoacyl-tRNA synthetase family.</text>
</comment>
<keyword evidence="9 11" id="KW-0030">Aminoacyl-tRNA synthetase</keyword>
<dbReference type="PROSITE" id="PS00178">
    <property type="entry name" value="AA_TRNA_LIGASE_I"/>
    <property type="match status" value="1"/>
</dbReference>
<gene>
    <name evidence="11" type="primary">argS</name>
    <name evidence="15" type="ORF">ACM01_40510</name>
</gene>
<name>A0A0J8BR47_STRVR</name>